<protein>
    <submittedName>
        <fullName evidence="4">Pyridoxal-phosphate dependent enzyme</fullName>
    </submittedName>
</protein>
<reference evidence="4 5" key="1">
    <citation type="submission" date="2018-04" db="EMBL/GenBank/DDBJ databases">
        <title>Genomic Encyclopedia of Archaeal and Bacterial Type Strains, Phase II (KMG-II): from individual species to whole genera.</title>
        <authorList>
            <person name="Goeker M."/>
        </authorList>
    </citation>
    <scope>NUCLEOTIDE SEQUENCE [LARGE SCALE GENOMIC DNA]</scope>
    <source>
        <strain evidence="4 5">DSM 45787</strain>
    </source>
</reference>
<accession>A0A2T6BVA1</accession>
<dbReference type="EMBL" id="QBKR01000010">
    <property type="protein sequence ID" value="PTX59966.1"/>
    <property type="molecule type" value="Genomic_DNA"/>
</dbReference>
<dbReference type="AlphaFoldDB" id="A0A2T6BVA1"/>
<proteinExistence type="predicted"/>
<evidence type="ECO:0000313" key="5">
    <source>
        <dbReference type="Proteomes" id="UP000244240"/>
    </source>
</evidence>
<dbReference type="InterPro" id="IPR036052">
    <property type="entry name" value="TrpB-like_PALP_sf"/>
</dbReference>
<name>A0A2T6BVA1_9BACL</name>
<dbReference type="InterPro" id="IPR001926">
    <property type="entry name" value="TrpB-like_PALP"/>
</dbReference>
<gene>
    <name evidence="4" type="ORF">C8P63_110111</name>
</gene>
<feature type="domain" description="Tryptophan synthase beta chain-like PALP" evidence="3">
    <location>
        <begin position="3"/>
        <end position="67"/>
    </location>
</feature>
<dbReference type="Gene3D" id="3.40.50.1100">
    <property type="match status" value="2"/>
</dbReference>
<comment type="cofactor">
    <cofactor evidence="1">
        <name>pyridoxal 5'-phosphate</name>
        <dbReference type="ChEBI" id="CHEBI:597326"/>
    </cofactor>
</comment>
<dbReference type="SUPFAM" id="SSF53686">
    <property type="entry name" value="Tryptophan synthase beta subunit-like PLP-dependent enzymes"/>
    <property type="match status" value="1"/>
</dbReference>
<sequence length="186" mass="20529">MGVKMEGQNPTGSHKDRMSPLVVARAIDKGGSVVTTAASSGNAGASLAAYTARAGLCCVIVTTSDLSHAAPIAWVRSPRERLQELSAFRKRSFRFQHRLGGFGGPELQFVQQGWYVRSQVQIFSTGRDKLNWQVGLRISPRPVPGRLFLKMVKTEFELPDPAPRLWHPRVPVPWADWIKKALVRGG</sequence>
<evidence type="ECO:0000256" key="1">
    <source>
        <dbReference type="ARBA" id="ARBA00001933"/>
    </source>
</evidence>
<evidence type="ECO:0000313" key="4">
    <source>
        <dbReference type="EMBL" id="PTX59966.1"/>
    </source>
</evidence>
<dbReference type="Proteomes" id="UP000244240">
    <property type="component" value="Unassembled WGS sequence"/>
</dbReference>
<keyword evidence="2" id="KW-0663">Pyridoxal phosphate</keyword>
<keyword evidence="5" id="KW-1185">Reference proteome</keyword>
<dbReference type="Pfam" id="PF00291">
    <property type="entry name" value="PALP"/>
    <property type="match status" value="1"/>
</dbReference>
<dbReference type="GO" id="GO:1901605">
    <property type="term" value="P:alpha-amino acid metabolic process"/>
    <property type="evidence" value="ECO:0007669"/>
    <property type="project" value="UniProtKB-ARBA"/>
</dbReference>
<evidence type="ECO:0000259" key="3">
    <source>
        <dbReference type="Pfam" id="PF00291"/>
    </source>
</evidence>
<evidence type="ECO:0000256" key="2">
    <source>
        <dbReference type="ARBA" id="ARBA00022898"/>
    </source>
</evidence>
<comment type="caution">
    <text evidence="4">The sequence shown here is derived from an EMBL/GenBank/DDBJ whole genome shotgun (WGS) entry which is preliminary data.</text>
</comment>
<organism evidence="4 5">
    <name type="scientific">Melghirimyces profundicolus</name>
    <dbReference type="NCBI Taxonomy" id="1242148"/>
    <lineage>
        <taxon>Bacteria</taxon>
        <taxon>Bacillati</taxon>
        <taxon>Bacillota</taxon>
        <taxon>Bacilli</taxon>
        <taxon>Bacillales</taxon>
        <taxon>Thermoactinomycetaceae</taxon>
        <taxon>Melghirimyces</taxon>
    </lineage>
</organism>